<evidence type="ECO:0000313" key="3">
    <source>
        <dbReference type="Proteomes" id="UP001500393"/>
    </source>
</evidence>
<keyword evidence="3" id="KW-1185">Reference proteome</keyword>
<comment type="caution">
    <text evidence="2">The sequence shown here is derived from an EMBL/GenBank/DDBJ whole genome shotgun (WGS) entry which is preliminary data.</text>
</comment>
<name>A0ABN2EEY9_9ACTN</name>
<dbReference type="Proteomes" id="UP001500393">
    <property type="component" value="Unassembled WGS sequence"/>
</dbReference>
<organism evidence="2 3">
    <name type="scientific">Kribbella sancticallisti</name>
    <dbReference type="NCBI Taxonomy" id="460087"/>
    <lineage>
        <taxon>Bacteria</taxon>
        <taxon>Bacillati</taxon>
        <taxon>Actinomycetota</taxon>
        <taxon>Actinomycetes</taxon>
        <taxon>Propionibacteriales</taxon>
        <taxon>Kribbellaceae</taxon>
        <taxon>Kribbella</taxon>
    </lineage>
</organism>
<dbReference type="InterPro" id="IPR018547">
    <property type="entry name" value="AbiEi_C"/>
</dbReference>
<protein>
    <recommendedName>
        <fullName evidence="1">AbiEi antitoxin C-terminal domain-containing protein</fullName>
    </recommendedName>
</protein>
<dbReference type="EMBL" id="BAAAOS010000054">
    <property type="protein sequence ID" value="GAA1605151.1"/>
    <property type="molecule type" value="Genomic_DNA"/>
</dbReference>
<proteinExistence type="predicted"/>
<dbReference type="SUPFAM" id="SSF160887">
    <property type="entry name" value="Rv2827c C-terminal domain-like"/>
    <property type="match status" value="1"/>
</dbReference>
<dbReference type="Pfam" id="PF09407">
    <property type="entry name" value="AbiEi_1"/>
    <property type="match status" value="1"/>
</dbReference>
<sequence>MTVPARTLSRGLAHLVADLELRQLTLVRMDDLARLAEEVGLRTPPKILAGRLRAAGWLLPTGQRGVYEFAPGAHAGPYGHGDPFIDLRAAMLAGHDSATVALGSALWLHGLAERAPDRHEIAVPVKTVVPDSLKQRMRVMHFSARLTPADLDQLPVHQPATILAHLATKPGDVRDWTTFAEALPDLAERSPVNDLDEELHRRPTTVRPRLAYLLSGVAPKTADLLQPTKPNNVTWFGRPRVTRRFDKRFNVADGLLPFDPRELTEAT</sequence>
<accession>A0ABN2EEY9</accession>
<reference evidence="2 3" key="1">
    <citation type="journal article" date="2019" name="Int. J. Syst. Evol. Microbiol.">
        <title>The Global Catalogue of Microorganisms (GCM) 10K type strain sequencing project: providing services to taxonomists for standard genome sequencing and annotation.</title>
        <authorList>
            <consortium name="The Broad Institute Genomics Platform"/>
            <consortium name="The Broad Institute Genome Sequencing Center for Infectious Disease"/>
            <person name="Wu L."/>
            <person name="Ma J."/>
        </authorList>
    </citation>
    <scope>NUCLEOTIDE SEQUENCE [LARGE SCALE GENOMIC DNA]</scope>
    <source>
        <strain evidence="2 3">JCM 14969</strain>
    </source>
</reference>
<feature type="domain" description="AbiEi antitoxin C-terminal" evidence="1">
    <location>
        <begin position="92"/>
        <end position="214"/>
    </location>
</feature>
<evidence type="ECO:0000313" key="2">
    <source>
        <dbReference type="EMBL" id="GAA1605151.1"/>
    </source>
</evidence>
<dbReference type="Gene3D" id="3.90.56.20">
    <property type="entry name" value="replication protein C, winged helix domain"/>
    <property type="match status" value="1"/>
</dbReference>
<gene>
    <name evidence="2" type="ORF">GCM10009789_68880</name>
</gene>
<evidence type="ECO:0000259" key="1">
    <source>
        <dbReference type="Pfam" id="PF09407"/>
    </source>
</evidence>